<keyword evidence="3" id="KW-1185">Reference proteome</keyword>
<gene>
    <name evidence="2" type="ORF">RM698_01895</name>
</gene>
<proteinExistence type="predicted"/>
<feature type="domain" description="HTH cro/C1-type" evidence="1">
    <location>
        <begin position="16"/>
        <end position="71"/>
    </location>
</feature>
<evidence type="ECO:0000313" key="3">
    <source>
        <dbReference type="Proteomes" id="UP001183610"/>
    </source>
</evidence>
<dbReference type="RefSeq" id="WP_010262820.1">
    <property type="nucleotide sequence ID" value="NZ_JAVRET010000002.1"/>
</dbReference>
<dbReference type="InterPro" id="IPR010982">
    <property type="entry name" value="Lambda_DNA-bd_dom_sf"/>
</dbReference>
<organism evidence="2 3">
    <name type="scientific">Streptomyces evansiae</name>
    <dbReference type="NCBI Taxonomy" id="3075535"/>
    <lineage>
        <taxon>Bacteria</taxon>
        <taxon>Bacillati</taxon>
        <taxon>Actinomycetota</taxon>
        <taxon>Actinomycetes</taxon>
        <taxon>Kitasatosporales</taxon>
        <taxon>Streptomycetaceae</taxon>
        <taxon>Streptomyces</taxon>
    </lineage>
</organism>
<dbReference type="Proteomes" id="UP001183610">
    <property type="component" value="Unassembled WGS sequence"/>
</dbReference>
<comment type="caution">
    <text evidence="2">The sequence shown here is derived from an EMBL/GenBank/DDBJ whole genome shotgun (WGS) entry which is preliminary data.</text>
</comment>
<dbReference type="PROSITE" id="PS50943">
    <property type="entry name" value="HTH_CROC1"/>
    <property type="match status" value="1"/>
</dbReference>
<dbReference type="InterPro" id="IPR001387">
    <property type="entry name" value="Cro/C1-type_HTH"/>
</dbReference>
<protein>
    <submittedName>
        <fullName evidence="2">Helix-turn-helix transcriptional regulator</fullName>
    </submittedName>
</protein>
<dbReference type="Pfam" id="PF19054">
    <property type="entry name" value="DUF5753"/>
    <property type="match status" value="1"/>
</dbReference>
<dbReference type="InterPro" id="IPR043917">
    <property type="entry name" value="DUF5753"/>
</dbReference>
<dbReference type="CDD" id="cd00093">
    <property type="entry name" value="HTH_XRE"/>
    <property type="match status" value="1"/>
</dbReference>
<dbReference type="EMBL" id="JAVRET010000002">
    <property type="protein sequence ID" value="MDT0407804.1"/>
    <property type="molecule type" value="Genomic_DNA"/>
</dbReference>
<accession>A0ABU2QX89</accession>
<dbReference type="Pfam" id="PF13560">
    <property type="entry name" value="HTH_31"/>
    <property type="match status" value="1"/>
</dbReference>
<sequence>MAGEWNLGRRRLGDRLRELRKRSGRSAEEAAQAIEHSLSTVSRIETGKNPVRLRDVMALLDLYGVSDQDERAEVAELHEAAQREPWWSEFDPILDPGMGTYADLEDAATDIQLYENIFVPGMAQHPEYAREVLAAAHPDAPTEEIALRVRFREDRRKQLLTRGDRVLRLRVVVEESVLRRPVGGPDAMRRQIDQLHDFADHRGVTLQIMPTARGAHAALRGGFTILTSRAPAKSTVYIDCSAGNLYLEKPAEVAQFAELYDRLQAEAAGPQETHGFLDRLAREIGHEK</sequence>
<name>A0ABU2QX89_9ACTN</name>
<dbReference type="SUPFAM" id="SSF47413">
    <property type="entry name" value="lambda repressor-like DNA-binding domains"/>
    <property type="match status" value="1"/>
</dbReference>
<dbReference type="SMART" id="SM00530">
    <property type="entry name" value="HTH_XRE"/>
    <property type="match status" value="1"/>
</dbReference>
<evidence type="ECO:0000313" key="2">
    <source>
        <dbReference type="EMBL" id="MDT0407804.1"/>
    </source>
</evidence>
<evidence type="ECO:0000259" key="1">
    <source>
        <dbReference type="PROSITE" id="PS50943"/>
    </source>
</evidence>
<dbReference type="Gene3D" id="1.10.260.40">
    <property type="entry name" value="lambda repressor-like DNA-binding domains"/>
    <property type="match status" value="1"/>
</dbReference>
<reference evidence="3" key="1">
    <citation type="submission" date="2023-07" db="EMBL/GenBank/DDBJ databases">
        <title>30 novel species of actinomycetes from the DSMZ collection.</title>
        <authorList>
            <person name="Nouioui I."/>
        </authorList>
    </citation>
    <scope>NUCLEOTIDE SEQUENCE [LARGE SCALE GENOMIC DNA]</scope>
    <source>
        <strain evidence="3">DSM 41979</strain>
    </source>
</reference>